<dbReference type="PANTHER" id="PTHR24225:SF29">
    <property type="entry name" value="C5A ANAPHYLATOXIN CHEMOTACTIC RECEPTOR 1"/>
    <property type="match status" value="1"/>
</dbReference>
<dbReference type="Proteomes" id="UP000694871">
    <property type="component" value="Unplaced"/>
</dbReference>
<dbReference type="PRINTS" id="PR00237">
    <property type="entry name" value="GPCRRHODOPSN"/>
</dbReference>
<evidence type="ECO:0000256" key="4">
    <source>
        <dbReference type="ARBA" id="ARBA00022692"/>
    </source>
</evidence>
<accession>A0ABM1JMC0</accession>
<comment type="similarity">
    <text evidence="12">Belongs to the G-protein coupled receptor 1 family.</text>
</comment>
<keyword evidence="7 14" id="KW-0472">Membrane</keyword>
<feature type="transmembrane region" description="Helical" evidence="14">
    <location>
        <begin position="287"/>
        <end position="306"/>
    </location>
</feature>
<feature type="transmembrane region" description="Helical" evidence="14">
    <location>
        <begin position="111"/>
        <end position="131"/>
    </location>
</feature>
<feature type="transmembrane region" description="Helical" evidence="14">
    <location>
        <begin position="72"/>
        <end position="91"/>
    </location>
</feature>
<dbReference type="Gene3D" id="1.20.1070.10">
    <property type="entry name" value="Rhodopsin 7-helix transmembrane proteins"/>
    <property type="match status" value="1"/>
</dbReference>
<keyword evidence="10 12" id="KW-0807">Transducer</keyword>
<keyword evidence="4 12" id="KW-0812">Transmembrane</keyword>
<evidence type="ECO:0000256" key="5">
    <source>
        <dbReference type="ARBA" id="ARBA00022989"/>
    </source>
</evidence>
<dbReference type="PROSITE" id="PS00237">
    <property type="entry name" value="G_PROTEIN_RECEP_F1_1"/>
    <property type="match status" value="1"/>
</dbReference>
<sequence>MEESTNSSYEIYDYPNFTASDVVPEWAEVHHFSPIVWTALVLYALISLLGILGNVAVIVVMGFQMRHTVNTVWFLNLSVADLLCCLALPFLAVPLASDHHWGLGDFACKLLPSLIILNMFASVLLLVVISVDRCALVVKPVWCQNHRSTPLALALCAVAWAVATLLTLPSFLVRTLRHDPLSGKTMCGVNYSRLNEDHRAAEVSVAAMRFALAFLAPLVVISLCYGLLLCRVRSSRFMRSQKTLVVVLVVIVGFFVCWAPFHAVGLILASEPPSSELFKALNNADPLVVGLAYLNSCINPVIYVIAGQDFRAKVRLSLRAILRNVLSEEATLTSATDGRGHATCTTEDRSTSTTV</sequence>
<keyword evidence="16" id="KW-1185">Reference proteome</keyword>
<keyword evidence="3" id="KW-0145">Chemotaxis</keyword>
<name>A0ABM1JMC0_GEKJA</name>
<protein>
    <submittedName>
        <fullName evidence="17">C5a anaphylatoxin chemotactic receptor 1</fullName>
    </submittedName>
</protein>
<dbReference type="InterPro" id="IPR000826">
    <property type="entry name" value="Formyl_rcpt-rel"/>
</dbReference>
<proteinExistence type="inferred from homology"/>
<feature type="transmembrane region" description="Helical" evidence="14">
    <location>
        <begin position="244"/>
        <end position="267"/>
    </location>
</feature>
<feature type="compositionally biased region" description="Basic and acidic residues" evidence="13">
    <location>
        <begin position="346"/>
        <end position="355"/>
    </location>
</feature>
<keyword evidence="6 12" id="KW-0297">G-protein coupled receptor</keyword>
<dbReference type="GeneID" id="107106907"/>
<gene>
    <name evidence="17" type="primary">C5AR1</name>
</gene>
<evidence type="ECO:0000256" key="9">
    <source>
        <dbReference type="ARBA" id="ARBA00023170"/>
    </source>
</evidence>
<keyword evidence="5 14" id="KW-1133">Transmembrane helix</keyword>
<evidence type="ECO:0000256" key="6">
    <source>
        <dbReference type="ARBA" id="ARBA00023040"/>
    </source>
</evidence>
<keyword evidence="9 12" id="KW-0675">Receptor</keyword>
<dbReference type="SUPFAM" id="SSF81321">
    <property type="entry name" value="Family A G protein-coupled receptor-like"/>
    <property type="match status" value="1"/>
</dbReference>
<evidence type="ECO:0000256" key="7">
    <source>
        <dbReference type="ARBA" id="ARBA00023136"/>
    </source>
</evidence>
<comment type="subcellular location">
    <subcellularLocation>
        <location evidence="1">Cell membrane</location>
        <topology evidence="1">Multi-pass membrane protein</topology>
    </subcellularLocation>
</comment>
<evidence type="ECO:0000256" key="8">
    <source>
        <dbReference type="ARBA" id="ARBA00023157"/>
    </source>
</evidence>
<evidence type="ECO:0000256" key="11">
    <source>
        <dbReference type="ARBA" id="ARBA00025736"/>
    </source>
</evidence>
<keyword evidence="8" id="KW-1015">Disulfide bond</keyword>
<keyword evidence="2" id="KW-1003">Cell membrane</keyword>
<evidence type="ECO:0000256" key="1">
    <source>
        <dbReference type="ARBA" id="ARBA00004651"/>
    </source>
</evidence>
<feature type="region of interest" description="Disordered" evidence="13">
    <location>
        <begin position="336"/>
        <end position="355"/>
    </location>
</feature>
<dbReference type="PRINTS" id="PR00526">
    <property type="entry name" value="FMETLEUPHER"/>
</dbReference>
<dbReference type="InterPro" id="IPR000276">
    <property type="entry name" value="GPCR_Rhodpsn"/>
</dbReference>
<evidence type="ECO:0000256" key="14">
    <source>
        <dbReference type="SAM" id="Phobius"/>
    </source>
</evidence>
<feature type="domain" description="G-protein coupled receptors family 1 profile" evidence="15">
    <location>
        <begin position="53"/>
        <end position="303"/>
    </location>
</feature>
<comment type="similarity">
    <text evidence="11">Belongs to the chemokine-like receptor (CMKLR) family.</text>
</comment>
<feature type="transmembrane region" description="Helical" evidence="14">
    <location>
        <begin position="210"/>
        <end position="232"/>
    </location>
</feature>
<evidence type="ECO:0000259" key="15">
    <source>
        <dbReference type="PROSITE" id="PS50262"/>
    </source>
</evidence>
<dbReference type="PROSITE" id="PS50262">
    <property type="entry name" value="G_PROTEIN_RECEP_F1_2"/>
    <property type="match status" value="1"/>
</dbReference>
<evidence type="ECO:0000313" key="16">
    <source>
        <dbReference type="Proteomes" id="UP000694871"/>
    </source>
</evidence>
<evidence type="ECO:0000256" key="10">
    <source>
        <dbReference type="ARBA" id="ARBA00023224"/>
    </source>
</evidence>
<dbReference type="PANTHER" id="PTHR24225">
    <property type="entry name" value="CHEMOTACTIC RECEPTOR"/>
    <property type="match status" value="1"/>
</dbReference>
<feature type="transmembrane region" description="Helical" evidence="14">
    <location>
        <begin position="35"/>
        <end position="60"/>
    </location>
</feature>
<evidence type="ECO:0000313" key="17">
    <source>
        <dbReference type="RefSeq" id="XP_015262607.1"/>
    </source>
</evidence>
<reference evidence="17" key="1">
    <citation type="submission" date="2025-08" db="UniProtKB">
        <authorList>
            <consortium name="RefSeq"/>
        </authorList>
    </citation>
    <scope>IDENTIFICATION</scope>
</reference>
<evidence type="ECO:0000256" key="12">
    <source>
        <dbReference type="RuleBase" id="RU000688"/>
    </source>
</evidence>
<dbReference type="InterPro" id="IPR017452">
    <property type="entry name" value="GPCR_Rhodpsn_7TM"/>
</dbReference>
<evidence type="ECO:0000256" key="3">
    <source>
        <dbReference type="ARBA" id="ARBA00022500"/>
    </source>
</evidence>
<dbReference type="Pfam" id="PF00001">
    <property type="entry name" value="7tm_1"/>
    <property type="match status" value="1"/>
</dbReference>
<evidence type="ECO:0000256" key="2">
    <source>
        <dbReference type="ARBA" id="ARBA00022475"/>
    </source>
</evidence>
<dbReference type="RefSeq" id="XP_015262607.1">
    <property type="nucleotide sequence ID" value="XM_015407121.1"/>
</dbReference>
<organism evidence="16 17">
    <name type="scientific">Gekko japonicus</name>
    <name type="common">Schlegel's Japanese gecko</name>
    <dbReference type="NCBI Taxonomy" id="146911"/>
    <lineage>
        <taxon>Eukaryota</taxon>
        <taxon>Metazoa</taxon>
        <taxon>Chordata</taxon>
        <taxon>Craniata</taxon>
        <taxon>Vertebrata</taxon>
        <taxon>Euteleostomi</taxon>
        <taxon>Lepidosauria</taxon>
        <taxon>Squamata</taxon>
        <taxon>Bifurcata</taxon>
        <taxon>Gekkota</taxon>
        <taxon>Gekkonidae</taxon>
        <taxon>Gekkoninae</taxon>
        <taxon>Gekko</taxon>
    </lineage>
</organism>
<feature type="transmembrane region" description="Helical" evidence="14">
    <location>
        <begin position="151"/>
        <end position="172"/>
    </location>
</feature>
<evidence type="ECO:0000256" key="13">
    <source>
        <dbReference type="SAM" id="MobiDB-lite"/>
    </source>
</evidence>